<comment type="similarity">
    <text evidence="1 4">Belongs to the glycosyl hydrolase 5 (cellulase A) family.</text>
</comment>
<dbReference type="PANTHER" id="PTHR31308">
    <property type="match status" value="1"/>
</dbReference>
<dbReference type="Pfam" id="PF18564">
    <property type="entry name" value="Glyco_hydro_5_C"/>
    <property type="match status" value="1"/>
</dbReference>
<dbReference type="AlphaFoldDB" id="A0A1Y2C894"/>
<sequence length="563" mass="61302">MGPLSSLLCLLVLAIWVHAAEPEYPPITSRITSAKGSLFFDELGRSRIFRGTNVVYKAFPYVPQTSQDSDPLYSFNQKDISLLASNGVTAVRLGVLWAGVEPTKGNYNQTYLTELTKIVQMCSDVGIYVLLDFHQDIMSERFCGQGVPSYIVDTNPSANSGWTGFPVPLRFLAYKTGNGGIPSAGDCQSKTWTFYQTADSVVFLYQQLYENKDGVRDAFISFWTMVAKTFLPFKNILGYDLINEPFMGNIYTNPLLLDPLYANRVNLQPFYDVVSTAIRTVDPNAIIHFEPATLIQKSAGFTNTPGGKDFSNKSVFNFHYYADAQRENGLNDTLGYRIDSAISLNCGAFLGEFEMGYNSGKNLDSIRQTFQAADLHLTSATGWEYKEYIPKGVMVMTGTNNGLVDSTGSVREDFAKVFSRPYAHAIAGIPTGMAFDDGSKIFTLNFTFNGQVGVSGTTEIRGNFGLFHKPYGSEVKVVSTSGVFSMLPGNGVSGSSVFVAPDSANLAKVGANVTITVLARTSPPPAPAVTTTVTASAIAVATKSGIIPLKPLLFVIISFFFFL</sequence>
<evidence type="ECO:0000256" key="4">
    <source>
        <dbReference type="RuleBase" id="RU361153"/>
    </source>
</evidence>
<dbReference type="InterPro" id="IPR041036">
    <property type="entry name" value="GH5_C"/>
</dbReference>
<reference evidence="8 9" key="1">
    <citation type="submission" date="2016-07" db="EMBL/GenBank/DDBJ databases">
        <title>Pervasive Adenine N6-methylation of Active Genes in Fungi.</title>
        <authorList>
            <consortium name="DOE Joint Genome Institute"/>
            <person name="Mondo S.J."/>
            <person name="Dannebaum R.O."/>
            <person name="Kuo R.C."/>
            <person name="Labutti K."/>
            <person name="Haridas S."/>
            <person name="Kuo A."/>
            <person name="Salamov A."/>
            <person name="Ahrendt S.R."/>
            <person name="Lipzen A."/>
            <person name="Sullivan W."/>
            <person name="Andreopoulos W.B."/>
            <person name="Clum A."/>
            <person name="Lindquist E."/>
            <person name="Daum C."/>
            <person name="Ramamoorthy G.K."/>
            <person name="Gryganskyi A."/>
            <person name="Culley D."/>
            <person name="Magnuson J.K."/>
            <person name="James T.Y."/>
            <person name="O'Malley M.A."/>
            <person name="Stajich J.E."/>
            <person name="Spatafora J.W."/>
            <person name="Visel A."/>
            <person name="Grigoriev I.V."/>
        </authorList>
    </citation>
    <scope>NUCLEOTIDE SEQUENCE [LARGE SCALE GENOMIC DNA]</scope>
    <source>
        <strain evidence="8 9">JEL800</strain>
    </source>
</reference>
<proteinExistence type="inferred from homology"/>
<protein>
    <submittedName>
        <fullName evidence="8">Glycoside hydrolase</fullName>
    </submittedName>
</protein>
<evidence type="ECO:0000256" key="1">
    <source>
        <dbReference type="ARBA" id="ARBA00005641"/>
    </source>
</evidence>
<keyword evidence="3 4" id="KW-0326">Glycosidase</keyword>
<dbReference type="SUPFAM" id="SSF51445">
    <property type="entry name" value="(Trans)glycosidases"/>
    <property type="match status" value="1"/>
</dbReference>
<dbReference type="InterPro" id="IPR001547">
    <property type="entry name" value="Glyco_hydro_5"/>
</dbReference>
<dbReference type="GO" id="GO:1901136">
    <property type="term" value="P:carbohydrate derivative catabolic process"/>
    <property type="evidence" value="ECO:0007669"/>
    <property type="project" value="UniProtKB-ARBA"/>
</dbReference>
<dbReference type="GO" id="GO:0004553">
    <property type="term" value="F:hydrolase activity, hydrolyzing O-glycosyl compounds"/>
    <property type="evidence" value="ECO:0007669"/>
    <property type="project" value="InterPro"/>
</dbReference>
<feature type="domain" description="Glycoside hydrolase family 5" evidence="6">
    <location>
        <begin position="77"/>
        <end position="386"/>
    </location>
</feature>
<dbReference type="OrthoDB" id="1887033at2759"/>
<keyword evidence="2 4" id="KW-0378">Hydrolase</keyword>
<dbReference type="GO" id="GO:0016042">
    <property type="term" value="P:lipid catabolic process"/>
    <property type="evidence" value="ECO:0007669"/>
    <property type="project" value="UniProtKB-ARBA"/>
</dbReference>
<evidence type="ECO:0000256" key="2">
    <source>
        <dbReference type="ARBA" id="ARBA00022801"/>
    </source>
</evidence>
<name>A0A1Y2C894_9FUNG</name>
<dbReference type="STRING" id="329046.A0A1Y2C894"/>
<feature type="chain" id="PRO_5013073312" evidence="5">
    <location>
        <begin position="20"/>
        <end position="563"/>
    </location>
</feature>
<evidence type="ECO:0000313" key="8">
    <source>
        <dbReference type="EMBL" id="ORY43117.1"/>
    </source>
</evidence>
<feature type="domain" description="Glycoside hydrolase family 5 C-terminal" evidence="7">
    <location>
        <begin position="420"/>
        <end position="480"/>
    </location>
</feature>
<dbReference type="Gene3D" id="3.20.20.80">
    <property type="entry name" value="Glycosidases"/>
    <property type="match status" value="1"/>
</dbReference>
<dbReference type="GO" id="GO:0000272">
    <property type="term" value="P:polysaccharide catabolic process"/>
    <property type="evidence" value="ECO:0007669"/>
    <property type="project" value="InterPro"/>
</dbReference>
<evidence type="ECO:0000313" key="9">
    <source>
        <dbReference type="Proteomes" id="UP000193642"/>
    </source>
</evidence>
<evidence type="ECO:0000256" key="3">
    <source>
        <dbReference type="ARBA" id="ARBA00023295"/>
    </source>
</evidence>
<dbReference type="Gene3D" id="2.60.40.1180">
    <property type="entry name" value="Golgi alpha-mannosidase II"/>
    <property type="match status" value="1"/>
</dbReference>
<evidence type="ECO:0000259" key="6">
    <source>
        <dbReference type="Pfam" id="PF00150"/>
    </source>
</evidence>
<keyword evidence="9" id="KW-1185">Reference proteome</keyword>
<comment type="caution">
    <text evidence="8">The sequence shown here is derived from an EMBL/GenBank/DDBJ whole genome shotgun (WGS) entry which is preliminary data.</text>
</comment>
<dbReference type="InterPro" id="IPR013780">
    <property type="entry name" value="Glyco_hydro_b"/>
</dbReference>
<gene>
    <name evidence="8" type="ORF">BCR33DRAFT_717851</name>
</gene>
<evidence type="ECO:0000259" key="7">
    <source>
        <dbReference type="Pfam" id="PF18564"/>
    </source>
</evidence>
<dbReference type="Pfam" id="PF00150">
    <property type="entry name" value="Cellulase"/>
    <property type="match status" value="1"/>
</dbReference>
<feature type="signal peptide" evidence="5">
    <location>
        <begin position="1"/>
        <end position="19"/>
    </location>
</feature>
<dbReference type="Proteomes" id="UP000193642">
    <property type="component" value="Unassembled WGS sequence"/>
</dbReference>
<keyword evidence="5" id="KW-0732">Signal</keyword>
<accession>A0A1Y2C894</accession>
<dbReference type="InterPro" id="IPR017853">
    <property type="entry name" value="GH"/>
</dbReference>
<dbReference type="InterPro" id="IPR052066">
    <property type="entry name" value="Glycosphingolipid_Hydrolases"/>
</dbReference>
<dbReference type="EMBL" id="MCGO01000026">
    <property type="protein sequence ID" value="ORY43117.1"/>
    <property type="molecule type" value="Genomic_DNA"/>
</dbReference>
<evidence type="ECO:0000256" key="5">
    <source>
        <dbReference type="SAM" id="SignalP"/>
    </source>
</evidence>
<dbReference type="PANTHER" id="PTHR31308:SF3">
    <property type="entry name" value="ENDOGLYCOCERAMIDASE"/>
    <property type="match status" value="1"/>
</dbReference>
<organism evidence="8 9">
    <name type="scientific">Rhizoclosmatium globosum</name>
    <dbReference type="NCBI Taxonomy" id="329046"/>
    <lineage>
        <taxon>Eukaryota</taxon>
        <taxon>Fungi</taxon>
        <taxon>Fungi incertae sedis</taxon>
        <taxon>Chytridiomycota</taxon>
        <taxon>Chytridiomycota incertae sedis</taxon>
        <taxon>Chytridiomycetes</taxon>
        <taxon>Chytridiales</taxon>
        <taxon>Chytriomycetaceae</taxon>
        <taxon>Rhizoclosmatium</taxon>
    </lineage>
</organism>